<keyword evidence="12" id="KW-1185">Reference proteome</keyword>
<evidence type="ECO:0000259" key="9">
    <source>
        <dbReference type="Pfam" id="PF02687"/>
    </source>
</evidence>
<keyword evidence="4 8" id="KW-1133">Transmembrane helix</keyword>
<dbReference type="InterPro" id="IPR050250">
    <property type="entry name" value="Macrolide_Exporter_MacB"/>
</dbReference>
<dbReference type="PANTHER" id="PTHR30572:SF4">
    <property type="entry name" value="ABC TRANSPORTER PERMEASE YTRF"/>
    <property type="match status" value="1"/>
</dbReference>
<evidence type="ECO:0000256" key="7">
    <source>
        <dbReference type="SAM" id="MobiDB-lite"/>
    </source>
</evidence>
<dbReference type="Proteomes" id="UP000830631">
    <property type="component" value="Chromosome"/>
</dbReference>
<dbReference type="RefSeq" id="WP_261811487.1">
    <property type="nucleotide sequence ID" value="NZ_CP078078.1"/>
</dbReference>
<comment type="subcellular location">
    <subcellularLocation>
        <location evidence="1">Cell membrane</location>
        <topology evidence="1">Multi-pass membrane protein</topology>
    </subcellularLocation>
</comment>
<name>A0ABY4J2E7_9MICO</name>
<feature type="compositionally biased region" description="Polar residues" evidence="7">
    <location>
        <begin position="83"/>
        <end position="102"/>
    </location>
</feature>
<sequence length="429" mass="43968">MKTTDLIRTAFANTFRSKLRTTLTVLALFIGAFTLTLTTALGAGVSDYVTKQVASLGANDVFLVSKDSSATATDSGPQKYDPATSSPGTGTGNPLTGSTSALSDSDIRTLSEIGGLRDVEPVSTVAIDYVEADGSDRYQFTIAPTSSIAQADLTAGDQLDSSSSEYQVILPEDYVNPLDLGSNEEAVGATLTLGFTDVTGTQHAETATVVGVSNTSLLSAGAGANSALVAAIAQEQKAGSSAPDRYQVAVAYFDADATDAQIAQLKDRITEAGMSAQTIKDQLGVVQTIITGITGVLNAFAIIALLAATFGIVNTLLMSVQERTREIGLMKAMGMGSGRIFTLFSLEAAVIGFLGSALGVVVAIAVGLPLNGALASGPLSGLSGLTVLLFQPSGIIGVIALIVIIAFLAGTLPARRAAKKNPIDALRYE</sequence>
<keyword evidence="2" id="KW-1003">Cell membrane</keyword>
<protein>
    <submittedName>
        <fullName evidence="11">ABC transporter permease</fullName>
    </submittedName>
</protein>
<evidence type="ECO:0000256" key="2">
    <source>
        <dbReference type="ARBA" id="ARBA00022475"/>
    </source>
</evidence>
<dbReference type="Pfam" id="PF12704">
    <property type="entry name" value="MacB_PCD"/>
    <property type="match status" value="1"/>
</dbReference>
<feature type="transmembrane region" description="Helical" evidence="8">
    <location>
        <begin position="388"/>
        <end position="410"/>
    </location>
</feature>
<evidence type="ECO:0000256" key="5">
    <source>
        <dbReference type="ARBA" id="ARBA00023136"/>
    </source>
</evidence>
<gene>
    <name evidence="11" type="ORF">KV397_13570</name>
</gene>
<proteinExistence type="inferred from homology"/>
<feature type="transmembrane region" description="Helical" evidence="8">
    <location>
        <begin position="341"/>
        <end position="368"/>
    </location>
</feature>
<evidence type="ECO:0000256" key="3">
    <source>
        <dbReference type="ARBA" id="ARBA00022692"/>
    </source>
</evidence>
<feature type="domain" description="ABC3 transporter permease C-terminal" evidence="9">
    <location>
        <begin position="299"/>
        <end position="422"/>
    </location>
</feature>
<comment type="similarity">
    <text evidence="6">Belongs to the ABC-4 integral membrane protein family.</text>
</comment>
<reference evidence="11 12" key="1">
    <citation type="submission" date="2021-06" db="EMBL/GenBank/DDBJ databases">
        <title>Genome-based taxonomic framework of Microbacterium strains isolated from marine environment, the description of four new species and reclassification of four preexisting species.</title>
        <authorList>
            <person name="Lee S.D."/>
            <person name="Kim S.-M."/>
            <person name="Byeon Y.-S."/>
            <person name="Yang H.L."/>
            <person name="Kim I.S."/>
        </authorList>
    </citation>
    <scope>NUCLEOTIDE SEQUENCE [LARGE SCALE GENOMIC DNA]</scope>
    <source>
        <strain evidence="11 12">KSW4-10</strain>
    </source>
</reference>
<evidence type="ECO:0000256" key="4">
    <source>
        <dbReference type="ARBA" id="ARBA00022989"/>
    </source>
</evidence>
<keyword evidence="3 8" id="KW-0812">Transmembrane</keyword>
<dbReference type="Pfam" id="PF02687">
    <property type="entry name" value="FtsX"/>
    <property type="match status" value="1"/>
</dbReference>
<dbReference type="PANTHER" id="PTHR30572">
    <property type="entry name" value="MEMBRANE COMPONENT OF TRANSPORTER-RELATED"/>
    <property type="match status" value="1"/>
</dbReference>
<evidence type="ECO:0000313" key="12">
    <source>
        <dbReference type="Proteomes" id="UP000830631"/>
    </source>
</evidence>
<feature type="transmembrane region" description="Helical" evidence="8">
    <location>
        <begin position="296"/>
        <end position="320"/>
    </location>
</feature>
<accession>A0ABY4J2E7</accession>
<feature type="domain" description="MacB-like periplasmic core" evidence="10">
    <location>
        <begin position="21"/>
        <end position="266"/>
    </location>
</feature>
<feature type="region of interest" description="Disordered" evidence="7">
    <location>
        <begin position="69"/>
        <end position="102"/>
    </location>
</feature>
<evidence type="ECO:0000259" key="10">
    <source>
        <dbReference type="Pfam" id="PF12704"/>
    </source>
</evidence>
<evidence type="ECO:0000256" key="1">
    <source>
        <dbReference type="ARBA" id="ARBA00004651"/>
    </source>
</evidence>
<evidence type="ECO:0000256" key="6">
    <source>
        <dbReference type="ARBA" id="ARBA00038076"/>
    </source>
</evidence>
<keyword evidence="5 8" id="KW-0472">Membrane</keyword>
<evidence type="ECO:0000256" key="8">
    <source>
        <dbReference type="SAM" id="Phobius"/>
    </source>
</evidence>
<dbReference type="InterPro" id="IPR025857">
    <property type="entry name" value="MacB_PCD"/>
</dbReference>
<dbReference type="EMBL" id="CP078078">
    <property type="protein sequence ID" value="UPL18715.1"/>
    <property type="molecule type" value="Genomic_DNA"/>
</dbReference>
<evidence type="ECO:0000313" key="11">
    <source>
        <dbReference type="EMBL" id="UPL18715.1"/>
    </source>
</evidence>
<organism evidence="11 12">
    <name type="scientific">Microbacterium aurugineum</name>
    <dbReference type="NCBI Taxonomy" id="2851642"/>
    <lineage>
        <taxon>Bacteria</taxon>
        <taxon>Bacillati</taxon>
        <taxon>Actinomycetota</taxon>
        <taxon>Actinomycetes</taxon>
        <taxon>Micrococcales</taxon>
        <taxon>Microbacteriaceae</taxon>
        <taxon>Microbacterium</taxon>
    </lineage>
</organism>
<dbReference type="InterPro" id="IPR003838">
    <property type="entry name" value="ABC3_permease_C"/>
</dbReference>